<proteinExistence type="predicted"/>
<organism evidence="1 2">
    <name type="scientific">Artomyces pyxidatus</name>
    <dbReference type="NCBI Taxonomy" id="48021"/>
    <lineage>
        <taxon>Eukaryota</taxon>
        <taxon>Fungi</taxon>
        <taxon>Dikarya</taxon>
        <taxon>Basidiomycota</taxon>
        <taxon>Agaricomycotina</taxon>
        <taxon>Agaricomycetes</taxon>
        <taxon>Russulales</taxon>
        <taxon>Auriscalpiaceae</taxon>
        <taxon>Artomyces</taxon>
    </lineage>
</organism>
<name>A0ACB8SIS3_9AGAM</name>
<gene>
    <name evidence="1" type="ORF">BV25DRAFT_1921603</name>
</gene>
<evidence type="ECO:0000313" key="1">
    <source>
        <dbReference type="EMBL" id="KAI0055696.1"/>
    </source>
</evidence>
<dbReference type="EMBL" id="MU277282">
    <property type="protein sequence ID" value="KAI0055696.1"/>
    <property type="molecule type" value="Genomic_DNA"/>
</dbReference>
<comment type="caution">
    <text evidence="1">The sequence shown here is derived from an EMBL/GenBank/DDBJ whole genome shotgun (WGS) entry which is preliminary data.</text>
</comment>
<protein>
    <submittedName>
        <fullName evidence="1">Uncharacterized protein</fullName>
    </submittedName>
</protein>
<reference evidence="1" key="2">
    <citation type="journal article" date="2022" name="New Phytol.">
        <title>Evolutionary transition to the ectomycorrhizal habit in the genomes of a hyperdiverse lineage of mushroom-forming fungi.</title>
        <authorList>
            <person name="Looney B."/>
            <person name="Miyauchi S."/>
            <person name="Morin E."/>
            <person name="Drula E."/>
            <person name="Courty P.E."/>
            <person name="Kohler A."/>
            <person name="Kuo A."/>
            <person name="LaButti K."/>
            <person name="Pangilinan J."/>
            <person name="Lipzen A."/>
            <person name="Riley R."/>
            <person name="Andreopoulos W."/>
            <person name="He G."/>
            <person name="Johnson J."/>
            <person name="Nolan M."/>
            <person name="Tritt A."/>
            <person name="Barry K.W."/>
            <person name="Grigoriev I.V."/>
            <person name="Nagy L.G."/>
            <person name="Hibbett D."/>
            <person name="Henrissat B."/>
            <person name="Matheny P.B."/>
            <person name="Labbe J."/>
            <person name="Martin F.M."/>
        </authorList>
    </citation>
    <scope>NUCLEOTIDE SEQUENCE</scope>
    <source>
        <strain evidence="1">HHB10654</strain>
    </source>
</reference>
<accession>A0ACB8SIS3</accession>
<dbReference type="Proteomes" id="UP000814140">
    <property type="component" value="Unassembled WGS sequence"/>
</dbReference>
<keyword evidence="2" id="KW-1185">Reference proteome</keyword>
<reference evidence="1" key="1">
    <citation type="submission" date="2021-03" db="EMBL/GenBank/DDBJ databases">
        <authorList>
            <consortium name="DOE Joint Genome Institute"/>
            <person name="Ahrendt S."/>
            <person name="Looney B.P."/>
            <person name="Miyauchi S."/>
            <person name="Morin E."/>
            <person name="Drula E."/>
            <person name="Courty P.E."/>
            <person name="Chicoki N."/>
            <person name="Fauchery L."/>
            <person name="Kohler A."/>
            <person name="Kuo A."/>
            <person name="Labutti K."/>
            <person name="Pangilinan J."/>
            <person name="Lipzen A."/>
            <person name="Riley R."/>
            <person name="Andreopoulos W."/>
            <person name="He G."/>
            <person name="Johnson J."/>
            <person name="Barry K.W."/>
            <person name="Grigoriev I.V."/>
            <person name="Nagy L."/>
            <person name="Hibbett D."/>
            <person name="Henrissat B."/>
            <person name="Matheny P.B."/>
            <person name="Labbe J."/>
            <person name="Martin F."/>
        </authorList>
    </citation>
    <scope>NUCLEOTIDE SEQUENCE</scope>
    <source>
        <strain evidence="1">HHB10654</strain>
    </source>
</reference>
<sequence>MKPILLGISVVLVLYLVVLQEKVERETKWRALLERGQNNAGSATGLTQVNTTVGAGSSEEGSAAAANSRAELQTKEETFAGWFNGSAGALIGAVIPMNYSAGRNGFATGAEEDHIFTEDR</sequence>
<evidence type="ECO:0000313" key="2">
    <source>
        <dbReference type="Proteomes" id="UP000814140"/>
    </source>
</evidence>